<evidence type="ECO:0000256" key="2">
    <source>
        <dbReference type="PROSITE-ProRule" id="PRU00176"/>
    </source>
</evidence>
<dbReference type="SUPFAM" id="SSF54928">
    <property type="entry name" value="RNA-binding domain, RBD"/>
    <property type="match status" value="1"/>
</dbReference>
<feature type="domain" description="RRM" evidence="4">
    <location>
        <begin position="66"/>
        <end position="143"/>
    </location>
</feature>
<protein>
    <recommendedName>
        <fullName evidence="4">RRM domain-containing protein</fullName>
    </recommendedName>
</protein>
<feature type="region of interest" description="Disordered" evidence="3">
    <location>
        <begin position="1"/>
        <end position="62"/>
    </location>
</feature>
<dbReference type="InterPro" id="IPR000504">
    <property type="entry name" value="RRM_dom"/>
</dbReference>
<sequence length="279" mass="31698">MDKSLDEIISDRYQSSRGRYRGNNRRGNYGRHVRGGGISKRPYNSRSNFRENGPYQRPHPHPDLANTIKISNLHYELSEDDIYELLTRVGSVRKVNLQYDRSGRSDGVAYANFQYATDAEEAVRQFDGKKAAGIEISVKLLDESSQLRNRLSFNNNDNQDNNRDLIGDSFDNSNENNDFERTNQDGSGSTFRQYNRYNIRGGYNNGHRKPHGYNPRYDGGRGGKRFTAGANSIRQPRKTLEELDNELDSYMNGGADDIKIEPPAVDNSADAINLKTESN</sequence>
<name>A0A5E8BVI2_9ASCO</name>
<keyword evidence="1 2" id="KW-0694">RNA-binding</keyword>
<evidence type="ECO:0000313" key="5">
    <source>
        <dbReference type="EMBL" id="VVT53467.1"/>
    </source>
</evidence>
<dbReference type="InterPro" id="IPR051229">
    <property type="entry name" value="ALYREF_mRNA_export"/>
</dbReference>
<dbReference type="GO" id="GO:0005634">
    <property type="term" value="C:nucleus"/>
    <property type="evidence" value="ECO:0007669"/>
    <property type="project" value="TreeGrafter"/>
</dbReference>
<gene>
    <name evidence="5" type="ORF">SAPINGB_P003588</name>
</gene>
<dbReference type="SMART" id="SM00360">
    <property type="entry name" value="RRM"/>
    <property type="match status" value="1"/>
</dbReference>
<evidence type="ECO:0000313" key="6">
    <source>
        <dbReference type="Proteomes" id="UP000398389"/>
    </source>
</evidence>
<dbReference type="GO" id="GO:0003729">
    <property type="term" value="F:mRNA binding"/>
    <property type="evidence" value="ECO:0007669"/>
    <property type="project" value="TreeGrafter"/>
</dbReference>
<dbReference type="Gene3D" id="3.30.70.330">
    <property type="match status" value="1"/>
</dbReference>
<dbReference type="Pfam" id="PF00076">
    <property type="entry name" value="RRM_1"/>
    <property type="match status" value="1"/>
</dbReference>
<dbReference type="InterPro" id="IPR035979">
    <property type="entry name" value="RBD_domain_sf"/>
</dbReference>
<dbReference type="OrthoDB" id="5382468at2759"/>
<dbReference type="InterPro" id="IPR012677">
    <property type="entry name" value="Nucleotide-bd_a/b_plait_sf"/>
</dbReference>
<proteinExistence type="predicted"/>
<evidence type="ECO:0000259" key="4">
    <source>
        <dbReference type="PROSITE" id="PS50102"/>
    </source>
</evidence>
<feature type="compositionally biased region" description="Basic residues" evidence="3">
    <location>
        <begin position="18"/>
        <end position="34"/>
    </location>
</feature>
<dbReference type="GeneID" id="43582405"/>
<dbReference type="PROSITE" id="PS50102">
    <property type="entry name" value="RRM"/>
    <property type="match status" value="1"/>
</dbReference>
<evidence type="ECO:0000256" key="1">
    <source>
        <dbReference type="ARBA" id="ARBA00022884"/>
    </source>
</evidence>
<dbReference type="PANTHER" id="PTHR19965:SF82">
    <property type="entry name" value="THO COMPLEX SUBUNIT 4"/>
    <property type="match status" value="1"/>
</dbReference>
<dbReference type="PANTHER" id="PTHR19965">
    <property type="entry name" value="RNA AND EXPORT FACTOR BINDING PROTEIN"/>
    <property type="match status" value="1"/>
</dbReference>
<keyword evidence="6" id="KW-1185">Reference proteome</keyword>
<organism evidence="5 6">
    <name type="scientific">Magnusiomyces paraingens</name>
    <dbReference type="NCBI Taxonomy" id="2606893"/>
    <lineage>
        <taxon>Eukaryota</taxon>
        <taxon>Fungi</taxon>
        <taxon>Dikarya</taxon>
        <taxon>Ascomycota</taxon>
        <taxon>Saccharomycotina</taxon>
        <taxon>Dipodascomycetes</taxon>
        <taxon>Dipodascales</taxon>
        <taxon>Dipodascaceae</taxon>
        <taxon>Magnusiomyces</taxon>
    </lineage>
</organism>
<evidence type="ECO:0000256" key="3">
    <source>
        <dbReference type="SAM" id="MobiDB-lite"/>
    </source>
</evidence>
<feature type="region of interest" description="Disordered" evidence="3">
    <location>
        <begin position="151"/>
        <end position="233"/>
    </location>
</feature>
<reference evidence="5 6" key="1">
    <citation type="submission" date="2019-09" db="EMBL/GenBank/DDBJ databases">
        <authorList>
            <person name="Brejova B."/>
        </authorList>
    </citation>
    <scope>NUCLEOTIDE SEQUENCE [LARGE SCALE GENOMIC DNA]</scope>
</reference>
<dbReference type="CDD" id="cd12418">
    <property type="entry name" value="RRM_Aly_REF_like"/>
    <property type="match status" value="1"/>
</dbReference>
<dbReference type="AlphaFoldDB" id="A0A5E8BVI2"/>
<dbReference type="Proteomes" id="UP000398389">
    <property type="component" value="Unassembled WGS sequence"/>
</dbReference>
<dbReference type="EMBL" id="CABVLU010000003">
    <property type="protein sequence ID" value="VVT53467.1"/>
    <property type="molecule type" value="Genomic_DNA"/>
</dbReference>
<accession>A0A5E8BVI2</accession>
<feature type="compositionally biased region" description="Basic and acidic residues" evidence="3">
    <location>
        <begin position="1"/>
        <end position="10"/>
    </location>
</feature>
<dbReference type="RefSeq" id="XP_031854196.1">
    <property type="nucleotide sequence ID" value="XM_031998305.1"/>
</dbReference>
<feature type="compositionally biased region" description="Low complexity" evidence="3">
    <location>
        <begin position="192"/>
        <end position="202"/>
    </location>
</feature>